<dbReference type="InterPro" id="IPR019826">
    <property type="entry name" value="Carboxylesterase_B_AS"/>
</dbReference>
<protein>
    <recommendedName>
        <fullName evidence="3">Carboxylic ester hydrolase</fullName>
        <ecNumber evidence="3">3.1.1.-</ecNumber>
    </recommendedName>
</protein>
<feature type="compositionally biased region" description="Polar residues" evidence="4">
    <location>
        <begin position="1"/>
        <end position="10"/>
    </location>
</feature>
<dbReference type="EMBL" id="CP004353">
    <property type="protein sequence ID" value="AHI23304.1"/>
    <property type="molecule type" value="Genomic_DNA"/>
</dbReference>
<comment type="similarity">
    <text evidence="1 3">Belongs to the type-B carboxylesterase/lipase family.</text>
</comment>
<evidence type="ECO:0000313" key="7">
    <source>
        <dbReference type="Proteomes" id="UP000019222"/>
    </source>
</evidence>
<dbReference type="Pfam" id="PF00135">
    <property type="entry name" value="COesterase"/>
    <property type="match status" value="1"/>
</dbReference>
<dbReference type="STRING" id="1224164.B843_09595"/>
<gene>
    <name evidence="6" type="ORF">B843_09595</name>
</gene>
<feature type="region of interest" description="Disordered" evidence="4">
    <location>
        <begin position="1"/>
        <end position="33"/>
    </location>
</feature>
<dbReference type="Proteomes" id="UP000019222">
    <property type="component" value="Chromosome"/>
</dbReference>
<evidence type="ECO:0000313" key="6">
    <source>
        <dbReference type="EMBL" id="AHI23304.1"/>
    </source>
</evidence>
<sequence>MTSPGTSSHVLNPGGTLQGSLVAAQQPDEEDAARFSEYQPDYPARVVFPAITYARVEDPFGEATRCERPTAIVDASYSAPPSNALQLSVTMPADAQLGDDLPVVVFVHGGGFDSGTRDEPWFDGAGFAADEIITVSVSYRLGLSGFLPFHDDLPNHYRGIDDCNTALDWVQKNIEDFGGDPTNVTLMGQSAGGGIVLWLARRDHFRGTFRRAWAMSPGLPRVPFAKRKWLLRAIINGPLTRAKLRSLGERKLSEAYQKFDKRTATDLSVGPAPFDPAELADIPLVVTVTGQEFHNHGSAVKLDEAAWSRVIRAPFARHMGGRGYKTGSRRFFGQLLTDALFTKNVALTAESVPNTWVLRYQGNDAHPAYHCCDIPWVFGSYPLIAYTHWDLLFDPPQALLNECHQRAVDFARGEEPAWPRYGEGRLVLDVPIDGEPARVVADPFAEVRRSFRVTGGARR</sequence>
<dbReference type="HOGENOM" id="CLU_006586_18_0_11"/>
<evidence type="ECO:0000256" key="3">
    <source>
        <dbReference type="RuleBase" id="RU361235"/>
    </source>
</evidence>
<accession>W5Y319</accession>
<reference evidence="6 7" key="1">
    <citation type="submission" date="2013-02" db="EMBL/GenBank/DDBJ databases">
        <title>The complete genome sequence of Corynebacterium vitaeruminis DSM 20294.</title>
        <authorList>
            <person name="Ruckert C."/>
            <person name="Albersmeier A."/>
            <person name="Kalinowski J."/>
        </authorList>
    </citation>
    <scope>NUCLEOTIDE SEQUENCE [LARGE SCALE GENOMIC DNA]</scope>
    <source>
        <strain evidence="7">ATCC 10234</strain>
    </source>
</reference>
<dbReference type="RefSeq" id="WP_081751555.1">
    <property type="nucleotide sequence ID" value="NZ_CP004353.1"/>
</dbReference>
<dbReference type="KEGG" id="cvt:B843_09595"/>
<evidence type="ECO:0000256" key="2">
    <source>
        <dbReference type="ARBA" id="ARBA00022801"/>
    </source>
</evidence>
<dbReference type="Gene3D" id="3.40.50.1820">
    <property type="entry name" value="alpha/beta hydrolase"/>
    <property type="match status" value="1"/>
</dbReference>
<dbReference type="InterPro" id="IPR050309">
    <property type="entry name" value="Type-B_Carboxylest/Lipase"/>
</dbReference>
<dbReference type="InterPro" id="IPR002018">
    <property type="entry name" value="CarbesteraseB"/>
</dbReference>
<dbReference type="EC" id="3.1.1.-" evidence="3"/>
<dbReference type="PATRIC" id="fig|1224164.3.peg.1938"/>
<feature type="domain" description="Carboxylesterase type B" evidence="5">
    <location>
        <begin position="83"/>
        <end position="217"/>
    </location>
</feature>
<keyword evidence="2 3" id="KW-0378">Hydrolase</keyword>
<dbReference type="PROSITE" id="PS00122">
    <property type="entry name" value="CARBOXYLESTERASE_B_1"/>
    <property type="match status" value="1"/>
</dbReference>
<dbReference type="AlphaFoldDB" id="W5Y319"/>
<evidence type="ECO:0000256" key="1">
    <source>
        <dbReference type="ARBA" id="ARBA00005964"/>
    </source>
</evidence>
<organism evidence="6 7">
    <name type="scientific">Corynebacterium vitaeruminis DSM 20294</name>
    <dbReference type="NCBI Taxonomy" id="1224164"/>
    <lineage>
        <taxon>Bacteria</taxon>
        <taxon>Bacillati</taxon>
        <taxon>Actinomycetota</taxon>
        <taxon>Actinomycetes</taxon>
        <taxon>Mycobacteriales</taxon>
        <taxon>Corynebacteriaceae</taxon>
        <taxon>Corynebacterium</taxon>
    </lineage>
</organism>
<dbReference type="InterPro" id="IPR029058">
    <property type="entry name" value="AB_hydrolase_fold"/>
</dbReference>
<dbReference type="SUPFAM" id="SSF53474">
    <property type="entry name" value="alpha/beta-Hydrolases"/>
    <property type="match status" value="1"/>
</dbReference>
<proteinExistence type="inferred from homology"/>
<name>W5Y319_9CORY</name>
<dbReference type="PANTHER" id="PTHR11559">
    <property type="entry name" value="CARBOXYLESTERASE"/>
    <property type="match status" value="1"/>
</dbReference>
<dbReference type="GO" id="GO:0016787">
    <property type="term" value="F:hydrolase activity"/>
    <property type="evidence" value="ECO:0007669"/>
    <property type="project" value="UniProtKB-KW"/>
</dbReference>
<dbReference type="eggNOG" id="COG2272">
    <property type="taxonomic scope" value="Bacteria"/>
</dbReference>
<evidence type="ECO:0000256" key="4">
    <source>
        <dbReference type="SAM" id="MobiDB-lite"/>
    </source>
</evidence>
<evidence type="ECO:0000259" key="5">
    <source>
        <dbReference type="Pfam" id="PF00135"/>
    </source>
</evidence>
<keyword evidence="7" id="KW-1185">Reference proteome</keyword>
<dbReference type="ESTHER" id="9cory-w5y319">
    <property type="family name" value="Carb_B_Bacteria"/>
</dbReference>